<reference evidence="12" key="1">
    <citation type="submission" date="2023-02" db="EMBL/GenBank/DDBJ databases">
        <title>Tahibacter soli sp. nov. isolated from soil.</title>
        <authorList>
            <person name="Baek J.H."/>
            <person name="Lee J.K."/>
            <person name="Choi D.G."/>
            <person name="Jeon C.O."/>
        </authorList>
    </citation>
    <scope>NUCLEOTIDE SEQUENCE</scope>
    <source>
        <strain evidence="12">BL</strain>
    </source>
</reference>
<dbReference type="GO" id="GO:0009055">
    <property type="term" value="F:electron transfer activity"/>
    <property type="evidence" value="ECO:0007669"/>
    <property type="project" value="InterPro"/>
</dbReference>
<keyword evidence="7 9" id="KW-0408">Iron</keyword>
<feature type="binding site" description="axial binding residue" evidence="9">
    <location>
        <position position="87"/>
    </location>
    <ligand>
        <name>heme c</name>
        <dbReference type="ChEBI" id="CHEBI:61717"/>
        <label>1</label>
    </ligand>
    <ligandPart>
        <name>Fe</name>
        <dbReference type="ChEBI" id="CHEBI:18248"/>
    </ligandPart>
</feature>
<dbReference type="Proteomes" id="UP001139971">
    <property type="component" value="Unassembled WGS sequence"/>
</dbReference>
<comment type="PTM">
    <text evidence="8">Binds 2 heme c groups covalently per subunit.</text>
</comment>
<sequence length="219" mass="22912">MFHKTLLVVAMLGAGAAQADPLDLRRADRIDGDAAAGAAKVTVCVACHGPEGNALVPAFPALAGQNAEYLYRTLAGFKRRADPASPMTAQVEKLDDADLRNIAAYFAARKRSAAPAAAGDRTTGAAVFDRGDPARGIAPCRGCHGAAADGHPRAADGPARYAYYPVLAGQNADYLVARLAQYRDGKIDDTTNALIMRGVAHNLDDASIRALADWLAAQR</sequence>
<keyword evidence="3 8" id="KW-0349">Heme</keyword>
<organism evidence="12 13">
    <name type="scientific">Tahibacter soli</name>
    <dbReference type="NCBI Taxonomy" id="2983605"/>
    <lineage>
        <taxon>Bacteria</taxon>
        <taxon>Pseudomonadati</taxon>
        <taxon>Pseudomonadota</taxon>
        <taxon>Gammaproteobacteria</taxon>
        <taxon>Lysobacterales</taxon>
        <taxon>Rhodanobacteraceae</taxon>
        <taxon>Tahibacter</taxon>
    </lineage>
</organism>
<comment type="subcellular location">
    <subcellularLocation>
        <location evidence="1">Periplasm</location>
    </subcellularLocation>
</comment>
<evidence type="ECO:0000256" key="4">
    <source>
        <dbReference type="ARBA" id="ARBA00022723"/>
    </source>
</evidence>
<comment type="caution">
    <text evidence="12">The sequence shown here is derived from an EMBL/GenBank/DDBJ whole genome shotgun (WGS) entry which is preliminary data.</text>
</comment>
<dbReference type="PANTHER" id="PTHR33751:SF9">
    <property type="entry name" value="CYTOCHROME C4"/>
    <property type="match status" value="1"/>
</dbReference>
<dbReference type="InterPro" id="IPR050597">
    <property type="entry name" value="Cytochrome_c_Oxidase_Subunit"/>
</dbReference>
<evidence type="ECO:0000313" key="13">
    <source>
        <dbReference type="Proteomes" id="UP001139971"/>
    </source>
</evidence>
<feature type="signal peptide" evidence="10">
    <location>
        <begin position="1"/>
        <end position="19"/>
    </location>
</feature>
<accession>A0A9X3YLE1</accession>
<keyword evidence="2" id="KW-0813">Transport</keyword>
<dbReference type="GO" id="GO:0020037">
    <property type="term" value="F:heme binding"/>
    <property type="evidence" value="ECO:0007669"/>
    <property type="project" value="InterPro"/>
</dbReference>
<keyword evidence="13" id="KW-1185">Reference proteome</keyword>
<evidence type="ECO:0000256" key="2">
    <source>
        <dbReference type="ARBA" id="ARBA00022448"/>
    </source>
</evidence>
<dbReference type="RefSeq" id="WP_263544031.1">
    <property type="nucleotide sequence ID" value="NZ_JAOVZO020000018.1"/>
</dbReference>
<feature type="chain" id="PRO_5040950411" evidence="10">
    <location>
        <begin position="20"/>
        <end position="219"/>
    </location>
</feature>
<dbReference type="GO" id="GO:0005506">
    <property type="term" value="F:iron ion binding"/>
    <property type="evidence" value="ECO:0007669"/>
    <property type="project" value="InterPro"/>
</dbReference>
<dbReference type="PROSITE" id="PS51007">
    <property type="entry name" value="CYTC"/>
    <property type="match status" value="2"/>
</dbReference>
<dbReference type="InterPro" id="IPR009056">
    <property type="entry name" value="Cyt_c-like_dom"/>
</dbReference>
<feature type="binding site" description="covalent" evidence="8">
    <location>
        <position position="140"/>
    </location>
    <ligand>
        <name>heme c</name>
        <dbReference type="ChEBI" id="CHEBI:61717"/>
        <label>2</label>
    </ligand>
</feature>
<feature type="binding site" description="axial binding residue" evidence="9">
    <location>
        <position position="48"/>
    </location>
    <ligand>
        <name>heme c</name>
        <dbReference type="ChEBI" id="CHEBI:61717"/>
        <label>1</label>
    </ligand>
    <ligandPart>
        <name>Fe</name>
        <dbReference type="ChEBI" id="CHEBI:18248"/>
    </ligandPart>
</feature>
<feature type="binding site" description="axial binding residue" evidence="9">
    <location>
        <position position="196"/>
    </location>
    <ligand>
        <name>heme c</name>
        <dbReference type="ChEBI" id="CHEBI:61717"/>
        <label>2</label>
    </ligand>
    <ligandPart>
        <name>Fe</name>
        <dbReference type="ChEBI" id="CHEBI:18248"/>
    </ligandPart>
</feature>
<evidence type="ECO:0000256" key="1">
    <source>
        <dbReference type="ARBA" id="ARBA00004418"/>
    </source>
</evidence>
<dbReference type="EMBL" id="JAOVZO020000018">
    <property type="protein sequence ID" value="MDC8014469.1"/>
    <property type="molecule type" value="Genomic_DNA"/>
</dbReference>
<keyword evidence="10" id="KW-0732">Signal</keyword>
<evidence type="ECO:0000313" key="12">
    <source>
        <dbReference type="EMBL" id="MDC8014469.1"/>
    </source>
</evidence>
<name>A0A9X3YLE1_9GAMM</name>
<feature type="binding site" description="covalent" evidence="8">
    <location>
        <position position="44"/>
    </location>
    <ligand>
        <name>heme c</name>
        <dbReference type="ChEBI" id="CHEBI:61717"/>
        <label>1</label>
    </ligand>
</feature>
<proteinExistence type="predicted"/>
<evidence type="ECO:0000259" key="11">
    <source>
        <dbReference type="PROSITE" id="PS51007"/>
    </source>
</evidence>
<evidence type="ECO:0000256" key="10">
    <source>
        <dbReference type="SAM" id="SignalP"/>
    </source>
</evidence>
<dbReference type="AlphaFoldDB" id="A0A9X3YLE1"/>
<keyword evidence="6" id="KW-0249">Electron transport</keyword>
<feature type="domain" description="Cytochrome c" evidence="11">
    <location>
        <begin position="32"/>
        <end position="110"/>
    </location>
</feature>
<feature type="binding site" description="axial binding residue" evidence="9">
    <location>
        <position position="144"/>
    </location>
    <ligand>
        <name>heme c</name>
        <dbReference type="ChEBI" id="CHEBI:61717"/>
        <label>2</label>
    </ligand>
    <ligandPart>
        <name>Fe</name>
        <dbReference type="ChEBI" id="CHEBI:18248"/>
    </ligandPart>
</feature>
<feature type="binding site" description="covalent" evidence="8">
    <location>
        <position position="143"/>
    </location>
    <ligand>
        <name>heme c</name>
        <dbReference type="ChEBI" id="CHEBI:61717"/>
        <label>2</label>
    </ligand>
</feature>
<dbReference type="Gene3D" id="1.10.760.10">
    <property type="entry name" value="Cytochrome c-like domain"/>
    <property type="match status" value="2"/>
</dbReference>
<dbReference type="Pfam" id="PF13442">
    <property type="entry name" value="Cytochrome_CBB3"/>
    <property type="match status" value="1"/>
</dbReference>
<dbReference type="InterPro" id="IPR024167">
    <property type="entry name" value="Cytochrome_c4-like"/>
</dbReference>
<feature type="domain" description="Cytochrome c" evidence="11">
    <location>
        <begin position="119"/>
        <end position="219"/>
    </location>
</feature>
<evidence type="ECO:0000256" key="8">
    <source>
        <dbReference type="PIRSR" id="PIRSR000005-1"/>
    </source>
</evidence>
<dbReference type="SUPFAM" id="SSF46626">
    <property type="entry name" value="Cytochrome c"/>
    <property type="match status" value="2"/>
</dbReference>
<evidence type="ECO:0000256" key="7">
    <source>
        <dbReference type="ARBA" id="ARBA00023004"/>
    </source>
</evidence>
<dbReference type="InterPro" id="IPR036909">
    <property type="entry name" value="Cyt_c-like_dom_sf"/>
</dbReference>
<gene>
    <name evidence="12" type="ORF">OD750_018145</name>
</gene>
<evidence type="ECO:0000256" key="5">
    <source>
        <dbReference type="ARBA" id="ARBA00022764"/>
    </source>
</evidence>
<evidence type="ECO:0000256" key="9">
    <source>
        <dbReference type="PIRSR" id="PIRSR000005-2"/>
    </source>
</evidence>
<feature type="binding site" description="covalent" evidence="8">
    <location>
        <position position="47"/>
    </location>
    <ligand>
        <name>heme c</name>
        <dbReference type="ChEBI" id="CHEBI:61717"/>
        <label>1</label>
    </ligand>
</feature>
<evidence type="ECO:0000256" key="3">
    <source>
        <dbReference type="ARBA" id="ARBA00022617"/>
    </source>
</evidence>
<dbReference type="Pfam" id="PF00034">
    <property type="entry name" value="Cytochrom_C"/>
    <property type="match status" value="1"/>
</dbReference>
<dbReference type="PANTHER" id="PTHR33751">
    <property type="entry name" value="CBB3-TYPE CYTOCHROME C OXIDASE SUBUNIT FIXP"/>
    <property type="match status" value="1"/>
</dbReference>
<protein>
    <submittedName>
        <fullName evidence="12">C-type cytochrome</fullName>
    </submittedName>
</protein>
<keyword evidence="5" id="KW-0574">Periplasm</keyword>
<evidence type="ECO:0000256" key="6">
    <source>
        <dbReference type="ARBA" id="ARBA00022982"/>
    </source>
</evidence>
<dbReference type="GO" id="GO:0042597">
    <property type="term" value="C:periplasmic space"/>
    <property type="evidence" value="ECO:0007669"/>
    <property type="project" value="UniProtKB-SubCell"/>
</dbReference>
<dbReference type="PIRSF" id="PIRSF000005">
    <property type="entry name" value="Cytochrome_c4"/>
    <property type="match status" value="1"/>
</dbReference>
<keyword evidence="4 9" id="KW-0479">Metal-binding</keyword>